<dbReference type="Gene3D" id="3.40.50.2000">
    <property type="entry name" value="Glycogen Phosphorylase B"/>
    <property type="match status" value="2"/>
</dbReference>
<comment type="caution">
    <text evidence="5">The sequence shown here is derived from an EMBL/GenBank/DDBJ whole genome shotgun (WGS) entry which is preliminary data.</text>
</comment>
<dbReference type="PANTHER" id="PTHR11926">
    <property type="entry name" value="GLUCOSYL/GLUCURONOSYL TRANSFERASES"/>
    <property type="match status" value="1"/>
</dbReference>
<dbReference type="EC" id="2.4.1.-" evidence="4"/>
<comment type="similarity">
    <text evidence="1 3">Belongs to the UDP-glycosyltransferase family.</text>
</comment>
<protein>
    <recommendedName>
        <fullName evidence="4">Glycosyltransferase</fullName>
        <ecNumber evidence="4">2.4.1.-</ecNumber>
    </recommendedName>
</protein>
<evidence type="ECO:0000256" key="1">
    <source>
        <dbReference type="ARBA" id="ARBA00009995"/>
    </source>
</evidence>
<dbReference type="InterPro" id="IPR035595">
    <property type="entry name" value="UDP_glycos_trans_CS"/>
</dbReference>
<keyword evidence="3" id="KW-0328">Glycosyltransferase</keyword>
<sequence>MMTTDKKVKKHHALAMPFCGQGHLNPLMQFCKKLAKCGGLIVTFVDIEPVYSRIQDVLAEDQLQQQQKTKEVNAFGADQDEEELDIRRVHIPIEGLDLSQDFRLSIESMMDAHTKLGPEMERLARQLSPPVTCIINDVNLVFAANHVASALKIPWILFFTSSVASQLLIDFIASSTPEGNGDDGGTADSFSHKLSLEAVLKTLSSTHNMEEVISHELPGLPTITRRELIDLKHVVDDNEFGFRHTVRTHRLCRERAHAIILNSSEVLEGPALQALSDRWSGQSPIFAVGPLTGSLGNKKCSTSLWKEDEHCLRWLDKQPPRSVLYISFGSFTLLSQSQVEEFVSGLLATGRSFLWSLRPDLIADGCLSAHQDMQISQARAEGRAYLSQWVPQGSVLSHPSVGGFLTHCGWNSLLEAVYHGVPMLCWPYFADQFLNAMHVADVWKIGLYVVSIRKGDAQVSRSEIQTMIAQLMEGDDALHLRQNVKLLQEKCQRELLPDGSSARSIQDFINSLEA</sequence>
<dbReference type="EMBL" id="CM035443">
    <property type="protein sequence ID" value="KAH7278654.1"/>
    <property type="molecule type" value="Genomic_DNA"/>
</dbReference>
<dbReference type="PROSITE" id="PS00375">
    <property type="entry name" value="UDPGT"/>
    <property type="match status" value="1"/>
</dbReference>
<reference evidence="5" key="1">
    <citation type="submission" date="2021-08" db="EMBL/GenBank/DDBJ databases">
        <title>WGS assembly of Ceratopteris richardii.</title>
        <authorList>
            <person name="Marchant D.B."/>
            <person name="Chen G."/>
            <person name="Jenkins J."/>
            <person name="Shu S."/>
            <person name="Leebens-Mack J."/>
            <person name="Grimwood J."/>
            <person name="Schmutz J."/>
            <person name="Soltis P."/>
            <person name="Soltis D."/>
            <person name="Chen Z.-H."/>
        </authorList>
    </citation>
    <scope>NUCLEOTIDE SEQUENCE</scope>
    <source>
        <strain evidence="5">Whitten #5841</strain>
        <tissue evidence="5">Leaf</tissue>
    </source>
</reference>
<evidence type="ECO:0000256" key="4">
    <source>
        <dbReference type="RuleBase" id="RU362057"/>
    </source>
</evidence>
<organism evidence="5 6">
    <name type="scientific">Ceratopteris richardii</name>
    <name type="common">Triangle waterfern</name>
    <dbReference type="NCBI Taxonomy" id="49495"/>
    <lineage>
        <taxon>Eukaryota</taxon>
        <taxon>Viridiplantae</taxon>
        <taxon>Streptophyta</taxon>
        <taxon>Embryophyta</taxon>
        <taxon>Tracheophyta</taxon>
        <taxon>Polypodiopsida</taxon>
        <taxon>Polypodiidae</taxon>
        <taxon>Polypodiales</taxon>
        <taxon>Pteridineae</taxon>
        <taxon>Pteridaceae</taxon>
        <taxon>Parkerioideae</taxon>
        <taxon>Ceratopteris</taxon>
    </lineage>
</organism>
<keyword evidence="2 3" id="KW-0808">Transferase</keyword>
<evidence type="ECO:0000313" key="5">
    <source>
        <dbReference type="EMBL" id="KAH7278654.1"/>
    </source>
</evidence>
<dbReference type="Proteomes" id="UP000825935">
    <property type="component" value="Chromosome 38"/>
</dbReference>
<dbReference type="GO" id="GO:0080043">
    <property type="term" value="F:quercetin 3-O-glucosyltransferase activity"/>
    <property type="evidence" value="ECO:0007669"/>
    <property type="project" value="TreeGrafter"/>
</dbReference>
<dbReference type="FunFam" id="3.40.50.2000:FF:000060">
    <property type="entry name" value="Glycosyltransferase"/>
    <property type="match status" value="1"/>
</dbReference>
<dbReference type="Pfam" id="PF00201">
    <property type="entry name" value="UDPGT"/>
    <property type="match status" value="1"/>
</dbReference>
<proteinExistence type="inferred from homology"/>
<dbReference type="AlphaFoldDB" id="A0A8T2Q4G6"/>
<dbReference type="SUPFAM" id="SSF53756">
    <property type="entry name" value="UDP-Glycosyltransferase/glycogen phosphorylase"/>
    <property type="match status" value="1"/>
</dbReference>
<gene>
    <name evidence="5" type="ORF">KP509_38G051000</name>
</gene>
<evidence type="ECO:0000256" key="3">
    <source>
        <dbReference type="RuleBase" id="RU003718"/>
    </source>
</evidence>
<dbReference type="CDD" id="cd03784">
    <property type="entry name" value="GT1_Gtf-like"/>
    <property type="match status" value="1"/>
</dbReference>
<keyword evidence="6" id="KW-1185">Reference proteome</keyword>
<accession>A0A8T2Q4G6</accession>
<dbReference type="OrthoDB" id="5835829at2759"/>
<evidence type="ECO:0000256" key="2">
    <source>
        <dbReference type="ARBA" id="ARBA00022679"/>
    </source>
</evidence>
<dbReference type="GO" id="GO:0080044">
    <property type="term" value="F:quercetin 7-O-glucosyltransferase activity"/>
    <property type="evidence" value="ECO:0007669"/>
    <property type="project" value="TreeGrafter"/>
</dbReference>
<dbReference type="PANTHER" id="PTHR11926:SF774">
    <property type="entry name" value="UDP-GLYCOSYLTRANSFERASE 85A1-RELATED"/>
    <property type="match status" value="1"/>
</dbReference>
<evidence type="ECO:0000313" key="6">
    <source>
        <dbReference type="Proteomes" id="UP000825935"/>
    </source>
</evidence>
<dbReference type="InterPro" id="IPR002213">
    <property type="entry name" value="UDP_glucos_trans"/>
</dbReference>
<name>A0A8T2Q4G6_CERRI</name>